<dbReference type="InterPro" id="IPR007438">
    <property type="entry name" value="DUF488"/>
</dbReference>
<dbReference type="PIRSF" id="PIRSF024492">
    <property type="entry name" value="UCP024492"/>
    <property type="match status" value="1"/>
</dbReference>
<dbReference type="PANTHER" id="PTHR39337">
    <property type="entry name" value="BLR5642 PROTEIN"/>
    <property type="match status" value="1"/>
</dbReference>
<protein>
    <submittedName>
        <fullName evidence="1">DUF488 domain-containing protein</fullName>
    </submittedName>
</protein>
<dbReference type="InterPro" id="IPR014519">
    <property type="entry name" value="UCP024492"/>
</dbReference>
<reference evidence="1" key="1">
    <citation type="journal article" date="2020" name="mSystems">
        <title>Genome- and Community-Level Interaction Insights into Carbon Utilization and Element Cycling Functions of Hydrothermarchaeota in Hydrothermal Sediment.</title>
        <authorList>
            <person name="Zhou Z."/>
            <person name="Liu Y."/>
            <person name="Xu W."/>
            <person name="Pan J."/>
            <person name="Luo Z.H."/>
            <person name="Li M."/>
        </authorList>
    </citation>
    <scope>NUCLEOTIDE SEQUENCE [LARGE SCALE GENOMIC DNA]</scope>
    <source>
        <strain evidence="1">HyVt-94</strain>
    </source>
</reference>
<dbReference type="PANTHER" id="PTHR39337:SF1">
    <property type="entry name" value="BLR5642 PROTEIN"/>
    <property type="match status" value="1"/>
</dbReference>
<accession>A0A7C5MDL7</accession>
<comment type="caution">
    <text evidence="1">The sequence shown here is derived from an EMBL/GenBank/DDBJ whole genome shotgun (WGS) entry which is preliminary data.</text>
</comment>
<organism evidence="1">
    <name type="scientific">candidate division WOR-3 bacterium</name>
    <dbReference type="NCBI Taxonomy" id="2052148"/>
    <lineage>
        <taxon>Bacteria</taxon>
        <taxon>Bacteria division WOR-3</taxon>
    </lineage>
</organism>
<dbReference type="Proteomes" id="UP000886014">
    <property type="component" value="Unassembled WGS sequence"/>
</dbReference>
<dbReference type="Pfam" id="PF04343">
    <property type="entry name" value="DUF488"/>
    <property type="match status" value="2"/>
</dbReference>
<dbReference type="EMBL" id="DRTV01000144">
    <property type="protein sequence ID" value="HHF58180.1"/>
    <property type="molecule type" value="Genomic_DNA"/>
</dbReference>
<proteinExistence type="predicted"/>
<name>A0A7C5MDL7_UNCW3</name>
<evidence type="ECO:0000313" key="1">
    <source>
        <dbReference type="EMBL" id="HHF58180.1"/>
    </source>
</evidence>
<sequence length="145" mass="17279">MSIMEIFTIGHSTLSLREFIDLLIKYNIEMVVDVRRFPTSKKFPHFKMEILKEELGKHKISYIWLGEKLGGFRKGGYRNYVETKDFKSGIKELLENLKGRTVIMCAEKLWFKCHRRFIADELVKKGIKVIHIIDKKRTYEHRKSN</sequence>
<gene>
    <name evidence="1" type="ORF">ENL41_02005</name>
</gene>
<dbReference type="AlphaFoldDB" id="A0A7C5MDL7"/>